<dbReference type="PANTHER" id="PTHR14882:SF5">
    <property type="entry name" value="COILED-COIL DOMAIN CONTAINING 74A"/>
    <property type="match status" value="1"/>
</dbReference>
<evidence type="ECO:0000256" key="3">
    <source>
        <dbReference type="SAM" id="MobiDB-lite"/>
    </source>
</evidence>
<sequence length="448" mass="51777">MIKQGVVQEKIADLSMNQLPPLSNLPQWSRINTLDRGRYPKPFVKDKHNPTVDGKKDEENEEDKDVTEMNPTQRIHHLEKCLHEEIEGLKKENKDLQFKIIMSQKNQQQSEKRSASTNSHKSRKEESRSRGGAGMDKEYSSNSLISQTIEITSSAGRSREERIDELKIIFLEEEIKELKHALREARNRNTYLTNLLEQAEDAKKKQSQKIETLQYQVTQGGGPLAEQLTTGSITLFNNPQRPPALSECEAVIRHLQHVNEQQKHELDSLKSDLRDVLYSHKWTPDAYLLVIFTFYIPAGFFELDSLKSDLRDVLYSHKWTPDAYLLVIFTFYIPVGFFEVRSERCTVFPQLDSLKSDLRDVLYSHKWTPDAYLLAKAYIAEDDAKEQDKTLPKLSLKNPSRKLPDIAYINHDSVVLPALKQTVGNKAAERRKRTQILQKARLRKEVLP</sequence>
<name>A0A6J8DFM4_MYTCO</name>
<reference evidence="7 8" key="1">
    <citation type="submission" date="2020-06" db="EMBL/GenBank/DDBJ databases">
        <authorList>
            <person name="Li R."/>
            <person name="Bekaert M."/>
        </authorList>
    </citation>
    <scope>NUCLEOTIDE SEQUENCE [LARGE SCALE GENOMIC DNA]</scope>
    <source>
        <strain evidence="8">wild</strain>
    </source>
</reference>
<dbReference type="EMBL" id="CACVKT020007144">
    <property type="protein sequence ID" value="CAC5405900.1"/>
    <property type="molecule type" value="Genomic_DNA"/>
</dbReference>
<dbReference type="InterPro" id="IPR039496">
    <property type="entry name" value="CCDC92/74_N"/>
</dbReference>
<dbReference type="OrthoDB" id="2155209at2759"/>
<feature type="transmembrane region" description="Helical" evidence="4">
    <location>
        <begin position="323"/>
        <end position="340"/>
    </location>
</feature>
<keyword evidence="1 2" id="KW-0175">Coiled coil</keyword>
<organism evidence="7 8">
    <name type="scientific">Mytilus coruscus</name>
    <name type="common">Sea mussel</name>
    <dbReference type="NCBI Taxonomy" id="42192"/>
    <lineage>
        <taxon>Eukaryota</taxon>
        <taxon>Metazoa</taxon>
        <taxon>Spiralia</taxon>
        <taxon>Lophotrochozoa</taxon>
        <taxon>Mollusca</taxon>
        <taxon>Bivalvia</taxon>
        <taxon>Autobranchia</taxon>
        <taxon>Pteriomorphia</taxon>
        <taxon>Mytilida</taxon>
        <taxon>Mytiloidea</taxon>
        <taxon>Mytilidae</taxon>
        <taxon>Mytilinae</taxon>
        <taxon>Mytilus</taxon>
    </lineage>
</organism>
<evidence type="ECO:0000259" key="6">
    <source>
        <dbReference type="Pfam" id="PF14917"/>
    </source>
</evidence>
<feature type="compositionally biased region" description="Basic and acidic residues" evidence="3">
    <location>
        <begin position="36"/>
        <end position="58"/>
    </location>
</feature>
<proteinExistence type="predicted"/>
<protein>
    <submittedName>
        <fullName evidence="7">Uncharacterized protein</fullName>
    </submittedName>
</protein>
<evidence type="ECO:0000256" key="4">
    <source>
        <dbReference type="SAM" id="Phobius"/>
    </source>
</evidence>
<dbReference type="PANTHER" id="PTHR14882">
    <property type="entry name" value="COILED-COIL DOMAIN-CONTAINING 74A"/>
    <property type="match status" value="1"/>
</dbReference>
<feature type="compositionally biased region" description="Polar residues" evidence="3">
    <location>
        <begin position="103"/>
        <end position="119"/>
    </location>
</feature>
<keyword evidence="4" id="KW-1133">Transmembrane helix</keyword>
<evidence type="ECO:0000256" key="1">
    <source>
        <dbReference type="ARBA" id="ARBA00023054"/>
    </source>
</evidence>
<dbReference type="InterPro" id="IPR040370">
    <property type="entry name" value="CCDC74A/CCDC74B/CCDC92"/>
</dbReference>
<dbReference type="Pfam" id="PF14917">
    <property type="entry name" value="CCDC74_C"/>
    <property type="match status" value="2"/>
</dbReference>
<evidence type="ECO:0000259" key="5">
    <source>
        <dbReference type="Pfam" id="PF14916"/>
    </source>
</evidence>
<feature type="region of interest" description="Disordered" evidence="3">
    <location>
        <begin position="36"/>
        <end position="75"/>
    </location>
</feature>
<evidence type="ECO:0000313" key="8">
    <source>
        <dbReference type="Proteomes" id="UP000507470"/>
    </source>
</evidence>
<feature type="domain" description="CCDC92/74 N-terminal" evidence="5">
    <location>
        <begin position="81"/>
        <end position="113"/>
    </location>
</feature>
<keyword evidence="4" id="KW-0472">Membrane</keyword>
<feature type="region of interest" description="Disordered" evidence="3">
    <location>
        <begin position="103"/>
        <end position="141"/>
    </location>
</feature>
<feature type="coiled-coil region" evidence="2">
    <location>
        <begin position="168"/>
        <end position="216"/>
    </location>
</feature>
<keyword evidence="4" id="KW-0812">Transmembrane</keyword>
<evidence type="ECO:0000313" key="7">
    <source>
        <dbReference type="EMBL" id="CAC5405900.1"/>
    </source>
</evidence>
<feature type="domain" description="Coiled coil protein 74 C-terminal" evidence="6">
    <location>
        <begin position="351"/>
        <end position="444"/>
    </location>
</feature>
<dbReference type="InterPro" id="IPR029422">
    <property type="entry name" value="CCDC74_C"/>
</dbReference>
<accession>A0A6J8DFM4</accession>
<feature type="compositionally biased region" description="Basic and acidic residues" evidence="3">
    <location>
        <begin position="123"/>
        <end position="139"/>
    </location>
</feature>
<dbReference type="Proteomes" id="UP000507470">
    <property type="component" value="Unassembled WGS sequence"/>
</dbReference>
<gene>
    <name evidence="7" type="ORF">MCOR_39537</name>
</gene>
<keyword evidence="8" id="KW-1185">Reference proteome</keyword>
<evidence type="ECO:0000256" key="2">
    <source>
        <dbReference type="SAM" id="Coils"/>
    </source>
</evidence>
<dbReference type="Pfam" id="PF14916">
    <property type="entry name" value="CCDC92"/>
    <property type="match status" value="1"/>
</dbReference>
<dbReference type="AlphaFoldDB" id="A0A6J8DFM4"/>
<feature type="domain" description="Coiled coil protein 74 C-terminal" evidence="6">
    <location>
        <begin position="240"/>
        <end position="289"/>
    </location>
</feature>
<feature type="transmembrane region" description="Helical" evidence="4">
    <location>
        <begin position="286"/>
        <end position="303"/>
    </location>
</feature>